<dbReference type="Pfam" id="PF00149">
    <property type="entry name" value="Metallophos"/>
    <property type="match status" value="1"/>
</dbReference>
<dbReference type="GO" id="GO:0008758">
    <property type="term" value="F:UDP-2,3-diacylglucosamine hydrolase activity"/>
    <property type="evidence" value="ECO:0007669"/>
    <property type="project" value="TreeGrafter"/>
</dbReference>
<dbReference type="Gene3D" id="3.60.21.10">
    <property type="match status" value="1"/>
</dbReference>
<evidence type="ECO:0000313" key="2">
    <source>
        <dbReference type="EMBL" id="HIU43179.1"/>
    </source>
</evidence>
<dbReference type="CDD" id="cd07385">
    <property type="entry name" value="MPP_YkuE_C"/>
    <property type="match status" value="1"/>
</dbReference>
<evidence type="ECO:0000259" key="1">
    <source>
        <dbReference type="Pfam" id="PF00149"/>
    </source>
</evidence>
<reference evidence="2" key="1">
    <citation type="submission" date="2020-10" db="EMBL/GenBank/DDBJ databases">
        <authorList>
            <person name="Gilroy R."/>
        </authorList>
    </citation>
    <scope>NUCLEOTIDE SEQUENCE</scope>
    <source>
        <strain evidence="2">CHK191-8634</strain>
    </source>
</reference>
<gene>
    <name evidence="2" type="ORF">IAB67_02655</name>
</gene>
<evidence type="ECO:0000313" key="3">
    <source>
        <dbReference type="Proteomes" id="UP000824073"/>
    </source>
</evidence>
<organism evidence="2 3">
    <name type="scientific">Candidatus Ventrousia excrementavium</name>
    <dbReference type="NCBI Taxonomy" id="2840961"/>
    <lineage>
        <taxon>Bacteria</taxon>
        <taxon>Bacillati</taxon>
        <taxon>Bacillota</taxon>
        <taxon>Clostridia</taxon>
        <taxon>Eubacteriales</taxon>
        <taxon>Clostridiaceae</taxon>
        <taxon>Clostridiaceae incertae sedis</taxon>
        <taxon>Candidatus Ventrousia</taxon>
    </lineage>
</organism>
<comment type="caution">
    <text evidence="2">The sequence shown here is derived from an EMBL/GenBank/DDBJ whole genome shotgun (WGS) entry which is preliminary data.</text>
</comment>
<proteinExistence type="predicted"/>
<feature type="domain" description="Calcineurin-like phosphoesterase" evidence="1">
    <location>
        <begin position="50"/>
        <end position="207"/>
    </location>
</feature>
<dbReference type="GO" id="GO:0016020">
    <property type="term" value="C:membrane"/>
    <property type="evidence" value="ECO:0007669"/>
    <property type="project" value="GOC"/>
</dbReference>
<dbReference type="InterPro" id="IPR051158">
    <property type="entry name" value="Metallophosphoesterase_sf"/>
</dbReference>
<accession>A0A9D1LKJ0</accession>
<dbReference type="AlphaFoldDB" id="A0A9D1LKJ0"/>
<sequence length="267" mass="28642">MRLLRRLLAFILALAVLAAVAYCYARYIEPGRLSIETLNIAGAGLDAPARLAVFSDVHLGNGVDTGDLRQLAGKINALRADAVLFLGDLYDNYEEYEGNTEADAAVLASIDAPIKLAVWGNHDMGGGAYLIYSEVLEKGGFTLLENESVAVPELGICFAGAADVIFGQPDIKGLWAEGLYRVLLVHEPDYALEVTDVPLQLSGHSHGGQVYLPLIGAPHVPLGAQTYLRGRYDKADGGVVYVNRGIGMSILPYRFGSVPELTIVEIQ</sequence>
<dbReference type="PANTHER" id="PTHR31302">
    <property type="entry name" value="TRANSMEMBRANE PROTEIN WITH METALLOPHOSPHOESTERASE DOMAIN-RELATED"/>
    <property type="match status" value="1"/>
</dbReference>
<dbReference type="EMBL" id="DVMR01000029">
    <property type="protein sequence ID" value="HIU43179.1"/>
    <property type="molecule type" value="Genomic_DNA"/>
</dbReference>
<name>A0A9D1LKJ0_9CLOT</name>
<dbReference type="SUPFAM" id="SSF56300">
    <property type="entry name" value="Metallo-dependent phosphatases"/>
    <property type="match status" value="1"/>
</dbReference>
<dbReference type="InterPro" id="IPR004843">
    <property type="entry name" value="Calcineurin-like_PHP"/>
</dbReference>
<protein>
    <submittedName>
        <fullName evidence="2">Metallophosphoesterase</fullName>
    </submittedName>
</protein>
<dbReference type="InterPro" id="IPR029052">
    <property type="entry name" value="Metallo-depent_PP-like"/>
</dbReference>
<dbReference type="PANTHER" id="PTHR31302:SF25">
    <property type="entry name" value="PHOSPHOESTERASE"/>
    <property type="match status" value="1"/>
</dbReference>
<reference evidence="2" key="2">
    <citation type="journal article" date="2021" name="PeerJ">
        <title>Extensive microbial diversity within the chicken gut microbiome revealed by metagenomics and culture.</title>
        <authorList>
            <person name="Gilroy R."/>
            <person name="Ravi A."/>
            <person name="Getino M."/>
            <person name="Pursley I."/>
            <person name="Horton D.L."/>
            <person name="Alikhan N.F."/>
            <person name="Baker D."/>
            <person name="Gharbi K."/>
            <person name="Hall N."/>
            <person name="Watson M."/>
            <person name="Adriaenssens E.M."/>
            <person name="Foster-Nyarko E."/>
            <person name="Jarju S."/>
            <person name="Secka A."/>
            <person name="Antonio M."/>
            <person name="Oren A."/>
            <person name="Chaudhuri R.R."/>
            <person name="La Ragione R."/>
            <person name="Hildebrand F."/>
            <person name="Pallen M.J."/>
        </authorList>
    </citation>
    <scope>NUCLEOTIDE SEQUENCE</scope>
    <source>
        <strain evidence="2">CHK191-8634</strain>
    </source>
</reference>
<dbReference type="Proteomes" id="UP000824073">
    <property type="component" value="Unassembled WGS sequence"/>
</dbReference>
<dbReference type="GO" id="GO:0009245">
    <property type="term" value="P:lipid A biosynthetic process"/>
    <property type="evidence" value="ECO:0007669"/>
    <property type="project" value="TreeGrafter"/>
</dbReference>